<organism evidence="2">
    <name type="scientific">Pseudozyma antarctica</name>
    <name type="common">Yeast</name>
    <name type="synonym">Candida antarctica</name>
    <dbReference type="NCBI Taxonomy" id="84753"/>
    <lineage>
        <taxon>Eukaryota</taxon>
        <taxon>Fungi</taxon>
        <taxon>Dikarya</taxon>
        <taxon>Basidiomycota</taxon>
        <taxon>Ustilaginomycotina</taxon>
        <taxon>Ustilaginomycetes</taxon>
        <taxon>Ustilaginales</taxon>
        <taxon>Ustilaginaceae</taxon>
        <taxon>Moesziomyces</taxon>
    </lineage>
</organism>
<feature type="region of interest" description="Disordered" evidence="1">
    <location>
        <begin position="79"/>
        <end position="156"/>
    </location>
</feature>
<dbReference type="RefSeq" id="XP_014655465.1">
    <property type="nucleotide sequence ID" value="XM_014799979.1"/>
</dbReference>
<keyword evidence="3" id="KW-1185">Reference proteome</keyword>
<evidence type="ECO:0000313" key="2">
    <source>
        <dbReference type="EMBL" id="GAK66220.1"/>
    </source>
</evidence>
<dbReference type="GeneID" id="26305243"/>
<dbReference type="EMBL" id="DF830079">
    <property type="protein sequence ID" value="GAK66220.1"/>
    <property type="molecule type" value="Genomic_DNA"/>
</dbReference>
<feature type="compositionally biased region" description="Basic and acidic residues" evidence="1">
    <location>
        <begin position="80"/>
        <end position="91"/>
    </location>
</feature>
<reference evidence="2" key="1">
    <citation type="submission" date="2014-07" db="EMBL/GenBank/DDBJ databases">
        <title>Draft genome sequence of the yeast Pseudozyma antarctica JCM 10317 known as a producer of lipase B which used in a wide range of industrial applications.</title>
        <authorList>
            <person name="Morita T."/>
            <person name="Saika A."/>
            <person name="Koike H."/>
        </authorList>
    </citation>
    <scope>NUCLEOTIDE SEQUENCE</scope>
    <source>
        <strain evidence="2">JCM 10317</strain>
    </source>
</reference>
<dbReference type="HOGENOM" id="CLU_1578311_0_0_1"/>
<gene>
    <name evidence="2" type="ORF">PAN0_012c4442</name>
</gene>
<proteinExistence type="predicted"/>
<protein>
    <submittedName>
        <fullName evidence="2">Uncharacterized protein</fullName>
    </submittedName>
</protein>
<accession>A0A081CHS4</accession>
<name>A0A081CHS4_PSEA2</name>
<feature type="compositionally biased region" description="Basic residues" evidence="1">
    <location>
        <begin position="92"/>
        <end position="105"/>
    </location>
</feature>
<dbReference type="Proteomes" id="UP000053758">
    <property type="component" value="Unassembled WGS sequence"/>
</dbReference>
<evidence type="ECO:0000313" key="3">
    <source>
        <dbReference type="Proteomes" id="UP000053758"/>
    </source>
</evidence>
<dbReference type="AlphaFoldDB" id="A0A081CHS4"/>
<sequence length="169" mass="18995">MVQVLRYIGRVHCAPSISTPASSAERVKRTRIKVRLASMPCMRPACIVVQSRGGLASERGASPIPDRIAARQLQRARAQLRIESRPAETRPLRPKKSRPRPLRAYRRADGGPIRRSAADDQLLVSHSPQARRVRPFNPNRKPSKIHRPASRIDAKRVRFDHSALSLPDV</sequence>
<evidence type="ECO:0000256" key="1">
    <source>
        <dbReference type="SAM" id="MobiDB-lite"/>
    </source>
</evidence>